<dbReference type="CDD" id="cd07407">
    <property type="entry name" value="MPP_YHR202W_N"/>
    <property type="match status" value="1"/>
</dbReference>
<dbReference type="PANTHER" id="PTHR11575:SF22">
    <property type="entry name" value="ADL392WP"/>
    <property type="match status" value="1"/>
</dbReference>
<dbReference type="PIRSF" id="PIRSF017316">
    <property type="entry name" value="Pesterase_C1039"/>
    <property type="match status" value="1"/>
</dbReference>
<evidence type="ECO:0000259" key="3">
    <source>
        <dbReference type="Pfam" id="PF21953"/>
    </source>
</evidence>
<dbReference type="InterPro" id="IPR036907">
    <property type="entry name" value="5'-Nucleotdase_C_sf"/>
</dbReference>
<evidence type="ECO:0000256" key="1">
    <source>
        <dbReference type="SAM" id="SignalP"/>
    </source>
</evidence>
<dbReference type="GO" id="GO:0005829">
    <property type="term" value="C:cytosol"/>
    <property type="evidence" value="ECO:0007669"/>
    <property type="project" value="TreeGrafter"/>
</dbReference>
<dbReference type="InterPro" id="IPR029052">
    <property type="entry name" value="Metallo-depent_PP-like"/>
</dbReference>
<keyword evidence="5" id="KW-1185">Reference proteome</keyword>
<dbReference type="GO" id="GO:0016787">
    <property type="term" value="F:hydrolase activity"/>
    <property type="evidence" value="ECO:0007669"/>
    <property type="project" value="InterPro"/>
</dbReference>
<accession>A0A6A6NR21</accession>
<reference evidence="4" key="1">
    <citation type="journal article" date="2020" name="Stud. Mycol.">
        <title>101 Dothideomycetes genomes: a test case for predicting lifestyles and emergence of pathogens.</title>
        <authorList>
            <person name="Haridas S."/>
            <person name="Albert R."/>
            <person name="Binder M."/>
            <person name="Bloem J."/>
            <person name="Labutti K."/>
            <person name="Salamov A."/>
            <person name="Andreopoulos B."/>
            <person name="Baker S."/>
            <person name="Barry K."/>
            <person name="Bills G."/>
            <person name="Bluhm B."/>
            <person name="Cannon C."/>
            <person name="Castanera R."/>
            <person name="Culley D."/>
            <person name="Daum C."/>
            <person name="Ezra D."/>
            <person name="Gonzalez J."/>
            <person name="Henrissat B."/>
            <person name="Kuo A."/>
            <person name="Liang C."/>
            <person name="Lipzen A."/>
            <person name="Lutzoni F."/>
            <person name="Magnuson J."/>
            <person name="Mondo S."/>
            <person name="Nolan M."/>
            <person name="Ohm R."/>
            <person name="Pangilinan J."/>
            <person name="Park H.-J."/>
            <person name="Ramirez L."/>
            <person name="Alfaro M."/>
            <person name="Sun H."/>
            <person name="Tritt A."/>
            <person name="Yoshinaga Y."/>
            <person name="Zwiers L.-H."/>
            <person name="Turgeon B."/>
            <person name="Goodwin S."/>
            <person name="Spatafora J."/>
            <person name="Crous P."/>
            <person name="Grigoriev I."/>
        </authorList>
    </citation>
    <scope>NUCLEOTIDE SEQUENCE</scope>
    <source>
        <strain evidence="4">ATCC 16933</strain>
    </source>
</reference>
<dbReference type="SUPFAM" id="SSF55816">
    <property type="entry name" value="5'-nucleotidase (syn. UDP-sugar hydrolase), C-terminal domain"/>
    <property type="match status" value="1"/>
</dbReference>
<dbReference type="InterPro" id="IPR041823">
    <property type="entry name" value="YHR202W_N"/>
</dbReference>
<dbReference type="InterPro" id="IPR014485">
    <property type="entry name" value="Pesterase_C1039"/>
</dbReference>
<dbReference type="OrthoDB" id="7722975at2759"/>
<gene>
    <name evidence="4" type="ORF">BDY21DRAFT_354311</name>
</gene>
<dbReference type="InterPro" id="IPR004843">
    <property type="entry name" value="Calcineurin-like_PHP"/>
</dbReference>
<dbReference type="Gene3D" id="3.60.21.10">
    <property type="match status" value="1"/>
</dbReference>
<feature type="domain" description="Calcineurin-like phosphoesterase" evidence="2">
    <location>
        <begin position="66"/>
        <end position="294"/>
    </location>
</feature>
<dbReference type="AlphaFoldDB" id="A0A6A6NR21"/>
<dbReference type="Proteomes" id="UP000799766">
    <property type="component" value="Unassembled WGS sequence"/>
</dbReference>
<dbReference type="GO" id="GO:0009166">
    <property type="term" value="P:nucleotide catabolic process"/>
    <property type="evidence" value="ECO:0007669"/>
    <property type="project" value="InterPro"/>
</dbReference>
<evidence type="ECO:0000313" key="5">
    <source>
        <dbReference type="Proteomes" id="UP000799766"/>
    </source>
</evidence>
<dbReference type="PROSITE" id="PS51257">
    <property type="entry name" value="PROKAR_LIPOPROTEIN"/>
    <property type="match status" value="1"/>
</dbReference>
<evidence type="ECO:0000313" key="4">
    <source>
        <dbReference type="EMBL" id="KAF2454181.1"/>
    </source>
</evidence>
<proteinExistence type="predicted"/>
<dbReference type="Gene3D" id="3.90.780.10">
    <property type="entry name" value="5'-Nucleotidase, C-terminal domain"/>
    <property type="match status" value="2"/>
</dbReference>
<dbReference type="Pfam" id="PF21953">
    <property type="entry name" value="NadN_nucleosid_C"/>
    <property type="match status" value="1"/>
</dbReference>
<evidence type="ECO:0000259" key="2">
    <source>
        <dbReference type="Pfam" id="PF00149"/>
    </source>
</evidence>
<name>A0A6A6NR21_9PEZI</name>
<keyword evidence="1" id="KW-0732">Signal</keyword>
<dbReference type="EMBL" id="MU001693">
    <property type="protein sequence ID" value="KAF2454181.1"/>
    <property type="molecule type" value="Genomic_DNA"/>
</dbReference>
<organism evidence="4 5">
    <name type="scientific">Lineolata rhizophorae</name>
    <dbReference type="NCBI Taxonomy" id="578093"/>
    <lineage>
        <taxon>Eukaryota</taxon>
        <taxon>Fungi</taxon>
        <taxon>Dikarya</taxon>
        <taxon>Ascomycota</taxon>
        <taxon>Pezizomycotina</taxon>
        <taxon>Dothideomycetes</taxon>
        <taxon>Dothideomycetes incertae sedis</taxon>
        <taxon>Lineolatales</taxon>
        <taxon>Lineolataceae</taxon>
        <taxon>Lineolata</taxon>
    </lineage>
</organism>
<sequence>MRAQTSISAAVAVAAAALLPSSILACEVCDGAEEEVAMTRMVRRMQPDAQNATTGPKGPLEWGQINFLQTTDTHGWLEGHLKEQNYGADWGDFVSFVKHMRQKACDLGVDLLVVDTGDLHDGASLSDATDPNGVISNDIFSEINYDLLTIGNHELYETDIAYEHFYNFSKVYGERYVTSNVEIINPETEEYGYVGNPYRYFTTDNGIRVMAFGVLFNFTGNSNVSRVTPAEDLVQQQWFLDAIDYTEPIDMYVLIGHNPVRPSDGISTLDLIFSTIRTIKPDTPIQVLGGHTHIRDFVVFDNKATGIEAGRYCETVGWVAIDGFELDSWSGTECIEGVPTPTRSAVATPFSITTTAVISNTPLPTSDSESSLRYARRYLDWNRLTFAYHAEGSQDSTFDILRGLNVTDEIWDARQDLNLTKLYGCAPQTWCQFCAPPNSSDSIYTLMRTALKQVVVNETRADIARYVIVNTGSIRFDLLKGPFTYDDSFIVSPFDNTFQFIPEVPFEYASQILDILNAGPWQRRRRSVEPQLGTADFAFENYGMPEMERCMDPPLIQERDELSERTVARLNHRVVRRQNTDPVPGYTTVDDFGDDGDDTVHSEIPHFERPIDIQAEGGFPEDGSDPDVVDIIFVDFILDYILDALADAGIEYSEDDADYYLDPSFTSNMYLPEYAKMEWQENMPNCPVGEGIGFNSKKKRARV</sequence>
<dbReference type="Pfam" id="PF00149">
    <property type="entry name" value="Metallophos"/>
    <property type="match status" value="1"/>
</dbReference>
<protein>
    <submittedName>
        <fullName evidence="4">Metallo-dependent phosphatase-like protein</fullName>
    </submittedName>
</protein>
<dbReference type="InterPro" id="IPR053828">
    <property type="entry name" value="Nucleosidase_C"/>
</dbReference>
<feature type="domain" description="Putative 5'-nucleotidase C-terminal" evidence="3">
    <location>
        <begin position="429"/>
        <end position="642"/>
    </location>
</feature>
<feature type="chain" id="PRO_5025621887" evidence="1">
    <location>
        <begin position="26"/>
        <end position="703"/>
    </location>
</feature>
<feature type="signal peptide" evidence="1">
    <location>
        <begin position="1"/>
        <end position="25"/>
    </location>
</feature>
<dbReference type="SUPFAM" id="SSF56300">
    <property type="entry name" value="Metallo-dependent phosphatases"/>
    <property type="match status" value="1"/>
</dbReference>
<dbReference type="InterPro" id="IPR006179">
    <property type="entry name" value="5_nucleotidase/apyrase"/>
</dbReference>
<dbReference type="PANTHER" id="PTHR11575">
    <property type="entry name" value="5'-NUCLEOTIDASE-RELATED"/>
    <property type="match status" value="1"/>
</dbReference>